<keyword evidence="3" id="KW-1185">Reference proteome</keyword>
<comment type="caution">
    <text evidence="2">The sequence shown here is derived from an EMBL/GenBank/DDBJ whole genome shotgun (WGS) entry which is preliminary data.</text>
</comment>
<sequence>MVAFATILSASYLVVLVVPQVGATLTSTNSTRIPPAQAGARAQNATVLAQPAPPRPCSFGDPVLNPRKGDAPCPRANNSPSFVTEPALYTAGCVDDYLTPVGRGARRRRRVKQRKTL</sequence>
<evidence type="ECO:0000313" key="3">
    <source>
        <dbReference type="Proteomes" id="UP000807025"/>
    </source>
</evidence>
<feature type="signal peptide" evidence="1">
    <location>
        <begin position="1"/>
        <end position="23"/>
    </location>
</feature>
<organism evidence="2 3">
    <name type="scientific">Pleurotus eryngii</name>
    <name type="common">Boletus of the steppes</name>
    <dbReference type="NCBI Taxonomy" id="5323"/>
    <lineage>
        <taxon>Eukaryota</taxon>
        <taxon>Fungi</taxon>
        <taxon>Dikarya</taxon>
        <taxon>Basidiomycota</taxon>
        <taxon>Agaricomycotina</taxon>
        <taxon>Agaricomycetes</taxon>
        <taxon>Agaricomycetidae</taxon>
        <taxon>Agaricales</taxon>
        <taxon>Pleurotineae</taxon>
        <taxon>Pleurotaceae</taxon>
        <taxon>Pleurotus</taxon>
    </lineage>
</organism>
<evidence type="ECO:0000256" key="1">
    <source>
        <dbReference type="SAM" id="SignalP"/>
    </source>
</evidence>
<keyword evidence="1" id="KW-0732">Signal</keyword>
<accession>A0A9P5ZKE5</accession>
<dbReference type="OrthoDB" id="10350265at2759"/>
<proteinExistence type="predicted"/>
<gene>
    <name evidence="2" type="ORF">BDN71DRAFT_1456837</name>
</gene>
<dbReference type="EMBL" id="MU154692">
    <property type="protein sequence ID" value="KAF9488900.1"/>
    <property type="molecule type" value="Genomic_DNA"/>
</dbReference>
<name>A0A9P5ZKE5_PLEER</name>
<dbReference type="Proteomes" id="UP000807025">
    <property type="component" value="Unassembled WGS sequence"/>
</dbReference>
<feature type="chain" id="PRO_5040448521" description="Secreted protein" evidence="1">
    <location>
        <begin position="24"/>
        <end position="117"/>
    </location>
</feature>
<protein>
    <recommendedName>
        <fullName evidence="4">Secreted protein</fullName>
    </recommendedName>
</protein>
<dbReference type="AlphaFoldDB" id="A0A9P5ZKE5"/>
<reference evidence="2" key="1">
    <citation type="submission" date="2020-11" db="EMBL/GenBank/DDBJ databases">
        <authorList>
            <consortium name="DOE Joint Genome Institute"/>
            <person name="Ahrendt S."/>
            <person name="Riley R."/>
            <person name="Andreopoulos W."/>
            <person name="Labutti K."/>
            <person name="Pangilinan J."/>
            <person name="Ruiz-Duenas F.J."/>
            <person name="Barrasa J.M."/>
            <person name="Sanchez-Garcia M."/>
            <person name="Camarero S."/>
            <person name="Miyauchi S."/>
            <person name="Serrano A."/>
            <person name="Linde D."/>
            <person name="Babiker R."/>
            <person name="Drula E."/>
            <person name="Ayuso-Fernandez I."/>
            <person name="Pacheco R."/>
            <person name="Padilla G."/>
            <person name="Ferreira P."/>
            <person name="Barriuso J."/>
            <person name="Kellner H."/>
            <person name="Castanera R."/>
            <person name="Alfaro M."/>
            <person name="Ramirez L."/>
            <person name="Pisabarro A.G."/>
            <person name="Kuo A."/>
            <person name="Tritt A."/>
            <person name="Lipzen A."/>
            <person name="He G."/>
            <person name="Yan M."/>
            <person name="Ng V."/>
            <person name="Cullen D."/>
            <person name="Martin F."/>
            <person name="Rosso M.-N."/>
            <person name="Henrissat B."/>
            <person name="Hibbett D."/>
            <person name="Martinez A.T."/>
            <person name="Grigoriev I.V."/>
        </authorList>
    </citation>
    <scope>NUCLEOTIDE SEQUENCE</scope>
    <source>
        <strain evidence="2">ATCC 90797</strain>
    </source>
</reference>
<evidence type="ECO:0000313" key="2">
    <source>
        <dbReference type="EMBL" id="KAF9488900.1"/>
    </source>
</evidence>
<evidence type="ECO:0008006" key="4">
    <source>
        <dbReference type="Google" id="ProtNLM"/>
    </source>
</evidence>